<evidence type="ECO:0000313" key="2">
    <source>
        <dbReference type="EMBL" id="KPJ21033.1"/>
    </source>
</evidence>
<organism evidence="2 3">
    <name type="scientific">Papilio machaon</name>
    <name type="common">Old World swallowtail butterfly</name>
    <dbReference type="NCBI Taxonomy" id="76193"/>
    <lineage>
        <taxon>Eukaryota</taxon>
        <taxon>Metazoa</taxon>
        <taxon>Ecdysozoa</taxon>
        <taxon>Arthropoda</taxon>
        <taxon>Hexapoda</taxon>
        <taxon>Insecta</taxon>
        <taxon>Pterygota</taxon>
        <taxon>Neoptera</taxon>
        <taxon>Endopterygota</taxon>
        <taxon>Lepidoptera</taxon>
        <taxon>Glossata</taxon>
        <taxon>Ditrysia</taxon>
        <taxon>Papilionoidea</taxon>
        <taxon>Papilionidae</taxon>
        <taxon>Papilioninae</taxon>
        <taxon>Papilio</taxon>
    </lineage>
</organism>
<protein>
    <recommendedName>
        <fullName evidence="1">ZAD domain-containing protein</fullName>
    </recommendedName>
</protein>
<reference evidence="2 3" key="1">
    <citation type="journal article" date="2015" name="Nat. Commun.">
        <title>Outbred genome sequencing and CRISPR/Cas9 gene editing in butterflies.</title>
        <authorList>
            <person name="Li X."/>
            <person name="Fan D."/>
            <person name="Zhang W."/>
            <person name="Liu G."/>
            <person name="Zhang L."/>
            <person name="Zhao L."/>
            <person name="Fang X."/>
            <person name="Chen L."/>
            <person name="Dong Y."/>
            <person name="Chen Y."/>
            <person name="Ding Y."/>
            <person name="Zhao R."/>
            <person name="Feng M."/>
            <person name="Zhu Y."/>
            <person name="Feng Y."/>
            <person name="Jiang X."/>
            <person name="Zhu D."/>
            <person name="Xiang H."/>
            <person name="Feng X."/>
            <person name="Li S."/>
            <person name="Wang J."/>
            <person name="Zhang G."/>
            <person name="Kronforst M.R."/>
            <person name="Wang W."/>
        </authorList>
    </citation>
    <scope>NUCLEOTIDE SEQUENCE [LARGE SCALE GENOMIC DNA]</scope>
    <source>
        <strain evidence="2">Ya'a_city_454_Pm</strain>
        <tissue evidence="2">Whole body</tissue>
    </source>
</reference>
<dbReference type="Pfam" id="PF07776">
    <property type="entry name" value="zf-AD"/>
    <property type="match status" value="1"/>
</dbReference>
<name>A0A0N1IJG8_PAPMA</name>
<dbReference type="InParanoid" id="A0A0N1IJG8"/>
<dbReference type="EMBL" id="LADJ01016054">
    <property type="protein sequence ID" value="KPJ21033.1"/>
    <property type="molecule type" value="Genomic_DNA"/>
</dbReference>
<feature type="domain" description="ZAD" evidence="1">
    <location>
        <begin position="17"/>
        <end position="59"/>
    </location>
</feature>
<dbReference type="SUPFAM" id="SSF57716">
    <property type="entry name" value="Glucocorticoid receptor-like (DNA-binding domain)"/>
    <property type="match status" value="1"/>
</dbReference>
<evidence type="ECO:0000259" key="1">
    <source>
        <dbReference type="Pfam" id="PF07776"/>
    </source>
</evidence>
<evidence type="ECO:0000313" key="3">
    <source>
        <dbReference type="Proteomes" id="UP000053240"/>
    </source>
</evidence>
<keyword evidence="3" id="KW-1185">Reference proteome</keyword>
<dbReference type="AlphaFoldDB" id="A0A0N1IJG8"/>
<dbReference type="GO" id="GO:0005634">
    <property type="term" value="C:nucleus"/>
    <property type="evidence" value="ECO:0007669"/>
    <property type="project" value="InterPro"/>
</dbReference>
<dbReference type="Proteomes" id="UP000053240">
    <property type="component" value="Unassembled WGS sequence"/>
</dbReference>
<proteinExistence type="predicted"/>
<accession>A0A0N1IJG8</accession>
<comment type="caution">
    <text evidence="2">The sequence shown here is derived from an EMBL/GenBank/DDBJ whole genome shotgun (WGS) entry which is preliminary data.</text>
</comment>
<dbReference type="GO" id="GO:0008270">
    <property type="term" value="F:zinc ion binding"/>
    <property type="evidence" value="ECO:0007669"/>
    <property type="project" value="InterPro"/>
</dbReference>
<gene>
    <name evidence="2" type="ORF">RR48_00369</name>
</gene>
<dbReference type="InterPro" id="IPR012934">
    <property type="entry name" value="Znf_AD"/>
</dbReference>
<sequence length="88" mass="10499">MDRKLYHIIDYKLDLPYQQITGLMISEEDDLPQKLCWECTHRLISCQRFRNKAIMSQGLMTDVLETEKHISVRPLLRNDFSLFLNSIK</sequence>